<accession>A0A7R8V352</accession>
<feature type="transmembrane region" description="Helical" evidence="1">
    <location>
        <begin position="447"/>
        <end position="468"/>
    </location>
</feature>
<dbReference type="OrthoDB" id="6499973at2759"/>
<dbReference type="PANTHER" id="PTHR11360:SF309">
    <property type="entry name" value="MONOCARBOXYLATE TRANSPORTER 7-LIKE PROTEIN"/>
    <property type="match status" value="1"/>
</dbReference>
<gene>
    <name evidence="2" type="ORF">HERILL_LOCUS13754</name>
</gene>
<feature type="transmembrane region" description="Helical" evidence="1">
    <location>
        <begin position="116"/>
        <end position="135"/>
    </location>
</feature>
<name>A0A7R8V352_HERIL</name>
<feature type="transmembrane region" description="Helical" evidence="1">
    <location>
        <begin position="147"/>
        <end position="168"/>
    </location>
</feature>
<feature type="transmembrane region" description="Helical" evidence="1">
    <location>
        <begin position="474"/>
        <end position="494"/>
    </location>
</feature>
<sequence>MNGTSKSNKKPKYKLEAPEGGWGYLVCVGMGLVLLGGTIGMHCYGLIFNDFLKSIGVGTSVVAIANGCSFGVMSIAGLFSNTLIQRFDKRSVGVAGGFLFVLGGLVQTFAHSAMHLFIAAGVQGAAFGFMIPIMFSTFNHYFVTRRAMMMSVTQSIIGVGHMFVPIVIEHLLDKYGFRGCVALITAFSGNCILGMLVMHPVEWHMKKVPITEEDESNQEEGEKHEIGKAVKGRIKDEDSHQLKPLIAEMKDKGHMKSIVSLRRAKLADSVSNSRRSSLASYSNWTGSVIITEAIEPQPKTTGKWKLIVDFLDLSLLKQPVYVNIVLGITLAFYADLSFFSFQPLYLFELEYTKLEVSRVIAVGAGADLLSRCALVVLNAVAPVPARYIFLAGAIASIISRFAFLYVRDFWAMAGLTAIIGFFKTWMHIPMPLVFAEYLPKERFSSGYGLFMFLQGVIMFAIGPVVGYIRDLTRSYYMAFQYLNVCLFINVISWLQEIIWLQCRKPKAMSSNEGEKPEKQPA</sequence>
<keyword evidence="1" id="KW-0472">Membrane</keyword>
<feature type="transmembrane region" description="Helical" evidence="1">
    <location>
        <begin position="320"/>
        <end position="339"/>
    </location>
</feature>
<dbReference type="InterPro" id="IPR050327">
    <property type="entry name" value="Proton-linked_MCT"/>
</dbReference>
<keyword evidence="1" id="KW-0812">Transmembrane</keyword>
<evidence type="ECO:0000313" key="2">
    <source>
        <dbReference type="EMBL" id="CAD7091335.1"/>
    </source>
</evidence>
<feature type="transmembrane region" description="Helical" evidence="1">
    <location>
        <begin position="387"/>
        <end position="406"/>
    </location>
</feature>
<proteinExistence type="predicted"/>
<keyword evidence="3" id="KW-1185">Reference proteome</keyword>
<dbReference type="Pfam" id="PF07690">
    <property type="entry name" value="MFS_1"/>
    <property type="match status" value="1"/>
</dbReference>
<dbReference type="Proteomes" id="UP000594454">
    <property type="component" value="Chromosome 5"/>
</dbReference>
<keyword evidence="1" id="KW-1133">Transmembrane helix</keyword>
<dbReference type="Gene3D" id="1.20.1250.20">
    <property type="entry name" value="MFS general substrate transporter like domains"/>
    <property type="match status" value="1"/>
</dbReference>
<feature type="transmembrane region" description="Helical" evidence="1">
    <location>
        <begin position="21"/>
        <end position="48"/>
    </location>
</feature>
<organism evidence="2 3">
    <name type="scientific">Hermetia illucens</name>
    <name type="common">Black soldier fly</name>
    <dbReference type="NCBI Taxonomy" id="343691"/>
    <lineage>
        <taxon>Eukaryota</taxon>
        <taxon>Metazoa</taxon>
        <taxon>Ecdysozoa</taxon>
        <taxon>Arthropoda</taxon>
        <taxon>Hexapoda</taxon>
        <taxon>Insecta</taxon>
        <taxon>Pterygota</taxon>
        <taxon>Neoptera</taxon>
        <taxon>Endopterygota</taxon>
        <taxon>Diptera</taxon>
        <taxon>Brachycera</taxon>
        <taxon>Stratiomyomorpha</taxon>
        <taxon>Stratiomyidae</taxon>
        <taxon>Hermetiinae</taxon>
        <taxon>Hermetia</taxon>
    </lineage>
</organism>
<dbReference type="EMBL" id="LR899013">
    <property type="protein sequence ID" value="CAD7091335.1"/>
    <property type="molecule type" value="Genomic_DNA"/>
</dbReference>
<feature type="transmembrane region" description="Helical" evidence="1">
    <location>
        <begin position="412"/>
        <end position="435"/>
    </location>
</feature>
<dbReference type="SUPFAM" id="SSF103473">
    <property type="entry name" value="MFS general substrate transporter"/>
    <property type="match status" value="1"/>
</dbReference>
<dbReference type="InterPro" id="IPR036259">
    <property type="entry name" value="MFS_trans_sf"/>
</dbReference>
<evidence type="ECO:0000313" key="3">
    <source>
        <dbReference type="Proteomes" id="UP000594454"/>
    </source>
</evidence>
<dbReference type="PANTHER" id="PTHR11360">
    <property type="entry name" value="MONOCARBOXYLATE TRANSPORTER"/>
    <property type="match status" value="1"/>
</dbReference>
<protein>
    <submittedName>
        <fullName evidence="2">Uncharacterized protein</fullName>
    </submittedName>
</protein>
<feature type="transmembrane region" description="Helical" evidence="1">
    <location>
        <begin position="91"/>
        <end position="110"/>
    </location>
</feature>
<feature type="transmembrane region" description="Helical" evidence="1">
    <location>
        <begin position="175"/>
        <end position="197"/>
    </location>
</feature>
<dbReference type="InParanoid" id="A0A7R8V352"/>
<dbReference type="AlphaFoldDB" id="A0A7R8V352"/>
<feature type="transmembrane region" description="Helical" evidence="1">
    <location>
        <begin position="54"/>
        <end position="79"/>
    </location>
</feature>
<evidence type="ECO:0000256" key="1">
    <source>
        <dbReference type="SAM" id="Phobius"/>
    </source>
</evidence>
<dbReference type="InterPro" id="IPR011701">
    <property type="entry name" value="MFS"/>
</dbReference>
<reference evidence="2 3" key="1">
    <citation type="submission" date="2020-11" db="EMBL/GenBank/DDBJ databases">
        <authorList>
            <person name="Wallbank WR R."/>
            <person name="Pardo Diaz C."/>
            <person name="Kozak K."/>
            <person name="Martin S."/>
            <person name="Jiggins C."/>
            <person name="Moest M."/>
            <person name="Warren A I."/>
            <person name="Generalovic N T."/>
            <person name="Byers J.R.P. K."/>
            <person name="Montejo-Kovacevich G."/>
            <person name="Yen C E."/>
        </authorList>
    </citation>
    <scope>NUCLEOTIDE SEQUENCE [LARGE SCALE GENOMIC DNA]</scope>
</reference>
<dbReference type="OMA" id="FAMLVMH"/>
<dbReference type="GO" id="GO:0008028">
    <property type="term" value="F:monocarboxylic acid transmembrane transporter activity"/>
    <property type="evidence" value="ECO:0007669"/>
    <property type="project" value="TreeGrafter"/>
</dbReference>